<dbReference type="AlphaFoldDB" id="S9W0X1"/>
<evidence type="ECO:0000256" key="1">
    <source>
        <dbReference type="ARBA" id="ARBA00004167"/>
    </source>
</evidence>
<accession>S9W0X1</accession>
<dbReference type="GeneID" id="25034831"/>
<evidence type="ECO:0000256" key="5">
    <source>
        <dbReference type="SAM" id="Phobius"/>
    </source>
</evidence>
<dbReference type="PANTHER" id="PTHR46426:SF1">
    <property type="entry name" value="PROTEIN DISULFIDE-ISOMERASE TMX3"/>
    <property type="match status" value="1"/>
</dbReference>
<dbReference type="STRING" id="653667.S9W0X1"/>
<dbReference type="GO" id="GO:0016020">
    <property type="term" value="C:membrane"/>
    <property type="evidence" value="ECO:0007669"/>
    <property type="project" value="UniProtKB-SubCell"/>
</dbReference>
<keyword evidence="2 5" id="KW-0812">Transmembrane</keyword>
<feature type="signal peptide" evidence="6">
    <location>
        <begin position="1"/>
        <end position="20"/>
    </location>
</feature>
<feature type="domain" description="Thioredoxin" evidence="7">
    <location>
        <begin position="180"/>
        <end position="249"/>
    </location>
</feature>
<evidence type="ECO:0000313" key="8">
    <source>
        <dbReference type="EMBL" id="EPY52079.1"/>
    </source>
</evidence>
<organism evidence="8 9">
    <name type="scientific">Schizosaccharomyces cryophilus (strain OY26 / ATCC MYA-4695 / CBS 11777 / NBRC 106824 / NRRL Y48691)</name>
    <name type="common">Fission yeast</name>
    <dbReference type="NCBI Taxonomy" id="653667"/>
    <lineage>
        <taxon>Eukaryota</taxon>
        <taxon>Fungi</taxon>
        <taxon>Dikarya</taxon>
        <taxon>Ascomycota</taxon>
        <taxon>Taphrinomycotina</taxon>
        <taxon>Schizosaccharomycetes</taxon>
        <taxon>Schizosaccharomycetales</taxon>
        <taxon>Schizosaccharomycetaceae</taxon>
        <taxon>Schizosaccharomyces</taxon>
    </lineage>
</organism>
<dbReference type="OrthoDB" id="72053at2759"/>
<dbReference type="Proteomes" id="UP000015464">
    <property type="component" value="Unassembled WGS sequence"/>
</dbReference>
<dbReference type="OMA" id="RQFRSHE"/>
<protein>
    <submittedName>
        <fullName evidence="8">Protein disulfide isomerase</fullName>
    </submittedName>
</protein>
<dbReference type="eggNOG" id="KOG0191">
    <property type="taxonomic scope" value="Eukaryota"/>
</dbReference>
<dbReference type="InterPro" id="IPR052250">
    <property type="entry name" value="PDI_TMX3"/>
</dbReference>
<evidence type="ECO:0000259" key="7">
    <source>
        <dbReference type="Pfam" id="PF00085"/>
    </source>
</evidence>
<proteinExistence type="predicted"/>
<dbReference type="CDD" id="cd02961">
    <property type="entry name" value="PDI_a_family"/>
    <property type="match status" value="1"/>
</dbReference>
<evidence type="ECO:0000256" key="3">
    <source>
        <dbReference type="ARBA" id="ARBA00022989"/>
    </source>
</evidence>
<gene>
    <name evidence="8" type="ORF">SPOG_00499</name>
</gene>
<dbReference type="InterPro" id="IPR013766">
    <property type="entry name" value="Thioredoxin_domain"/>
</dbReference>
<dbReference type="GO" id="GO:0016853">
    <property type="term" value="F:isomerase activity"/>
    <property type="evidence" value="ECO:0007669"/>
    <property type="project" value="UniProtKB-KW"/>
</dbReference>
<dbReference type="InterPro" id="IPR036249">
    <property type="entry name" value="Thioredoxin-like_sf"/>
</dbReference>
<dbReference type="Gene3D" id="3.40.30.10">
    <property type="entry name" value="Glutaredoxin"/>
    <property type="match status" value="2"/>
</dbReference>
<feature type="transmembrane region" description="Helical" evidence="5">
    <location>
        <begin position="553"/>
        <end position="571"/>
    </location>
</feature>
<evidence type="ECO:0000256" key="4">
    <source>
        <dbReference type="ARBA" id="ARBA00023136"/>
    </source>
</evidence>
<dbReference type="GO" id="GO:0005783">
    <property type="term" value="C:endoplasmic reticulum"/>
    <property type="evidence" value="ECO:0007669"/>
    <property type="project" value="TreeGrafter"/>
</dbReference>
<comment type="subcellular location">
    <subcellularLocation>
        <location evidence="1">Membrane</location>
        <topology evidence="1">Single-pass membrane protein</topology>
    </subcellularLocation>
</comment>
<dbReference type="Pfam" id="PF00085">
    <property type="entry name" value="Thioredoxin"/>
    <property type="match status" value="1"/>
</dbReference>
<dbReference type="EMBL" id="KE546990">
    <property type="protein sequence ID" value="EPY52079.1"/>
    <property type="molecule type" value="Genomic_DNA"/>
</dbReference>
<keyword evidence="8" id="KW-0413">Isomerase</keyword>
<dbReference type="PANTHER" id="PTHR46426">
    <property type="entry name" value="PROTEIN DISULFIDE-ISOMERASE TMX3"/>
    <property type="match status" value="1"/>
</dbReference>
<keyword evidence="4 5" id="KW-0472">Membrane</keyword>
<dbReference type="SUPFAM" id="SSF52833">
    <property type="entry name" value="Thioredoxin-like"/>
    <property type="match status" value="3"/>
</dbReference>
<reference evidence="8 9" key="1">
    <citation type="journal article" date="2011" name="Science">
        <title>Comparative functional genomics of the fission yeasts.</title>
        <authorList>
            <person name="Rhind N."/>
            <person name="Chen Z."/>
            <person name="Yassour M."/>
            <person name="Thompson D.A."/>
            <person name="Haas B.J."/>
            <person name="Habib N."/>
            <person name="Wapinski I."/>
            <person name="Roy S."/>
            <person name="Lin M.F."/>
            <person name="Heiman D.I."/>
            <person name="Young S.K."/>
            <person name="Furuya K."/>
            <person name="Guo Y."/>
            <person name="Pidoux A."/>
            <person name="Chen H.M."/>
            <person name="Robbertse B."/>
            <person name="Goldberg J.M."/>
            <person name="Aoki K."/>
            <person name="Bayne E.H."/>
            <person name="Berlin A.M."/>
            <person name="Desjardins C.A."/>
            <person name="Dobbs E."/>
            <person name="Dukaj L."/>
            <person name="Fan L."/>
            <person name="FitzGerald M.G."/>
            <person name="French C."/>
            <person name="Gujja S."/>
            <person name="Hansen K."/>
            <person name="Keifenheim D."/>
            <person name="Levin J.Z."/>
            <person name="Mosher R.A."/>
            <person name="Mueller C.A."/>
            <person name="Pfiffner J."/>
            <person name="Priest M."/>
            <person name="Russ C."/>
            <person name="Smialowska A."/>
            <person name="Swoboda P."/>
            <person name="Sykes S.M."/>
            <person name="Vaughn M."/>
            <person name="Vengrova S."/>
            <person name="Yoder R."/>
            <person name="Zeng Q."/>
            <person name="Allshire R."/>
            <person name="Baulcombe D."/>
            <person name="Birren B.W."/>
            <person name="Brown W."/>
            <person name="Ekwall K."/>
            <person name="Kellis M."/>
            <person name="Leatherwood J."/>
            <person name="Levin H."/>
            <person name="Margalit H."/>
            <person name="Martienssen R."/>
            <person name="Nieduszynski C.A."/>
            <person name="Spatafora J.W."/>
            <person name="Friedman N."/>
            <person name="Dalgaard J.Z."/>
            <person name="Baumann P."/>
            <person name="Niki H."/>
            <person name="Regev A."/>
            <person name="Nusbaum C."/>
        </authorList>
    </citation>
    <scope>NUCLEOTIDE SEQUENCE [LARGE SCALE GENOMIC DNA]</scope>
    <source>
        <strain evidence="9">OY26 / ATCC MYA-4695 / CBS 11777 / NBRC 106824 / NRRL Y48691</strain>
    </source>
</reference>
<keyword evidence="3 5" id="KW-1133">Transmembrane helix</keyword>
<feature type="chain" id="PRO_5004558841" evidence="6">
    <location>
        <begin position="21"/>
        <end position="600"/>
    </location>
</feature>
<sequence>MIFSSLSYFFGFLVLAFALAESLVSNEDIYLGTHNASSILETRNIWFVTFTKSGEAFKEFDDMWEATSSAYPNLHHAKVLCDLEFEFCKSQGVLEYPQIVVLRNGVWMRNVLDDSNHSVRSTLEFIEAHVTPCEMEFFKSGFKCLTEEKYEGEHLDSQEAVFELEEDESWKRVNTLRKPCPDCFQWEPIWLSITRNVAEELTMGYVNCDAEEELCAYYEVNKFPTFIAFQQLDALKYEGPLDYRELLHYANQLASYKTLHIQPQEIELVEGLYPTFFIFFHDYALTLEDEQSIKRMELYLAGNAPLFQSDSTTLANRYGVHTFPAFVSVRNGEPFLYHANTPRQFRSHERVRNWIRQASIPLVSELSPSNCHKMLGRQLSVIALLNPESETYLEDRASLLKLGKHWFQFQKRRERNFISHQRVKKYTALTKAKRSKDSKKIKRIKYSVVEHPIFTESVSFLWTDSTVWQTWLLTNLGYSENLINKVTVFIIDNEREVFYTQGQDGRPLELDEPSLFSTLTAILDNAHTISHQNMGKATICGGKAYNRSVYFKPFIYCLILFLSCIMIILLIQKRRRSQPPRTQPILGFMDFHPLLTVKAD</sequence>
<dbReference type="RefSeq" id="XP_013023462.1">
    <property type="nucleotide sequence ID" value="XM_013168008.1"/>
</dbReference>
<evidence type="ECO:0000256" key="6">
    <source>
        <dbReference type="SAM" id="SignalP"/>
    </source>
</evidence>
<evidence type="ECO:0000313" key="9">
    <source>
        <dbReference type="Proteomes" id="UP000015464"/>
    </source>
</evidence>
<evidence type="ECO:0000256" key="2">
    <source>
        <dbReference type="ARBA" id="ARBA00022692"/>
    </source>
</evidence>
<keyword evidence="6" id="KW-0732">Signal</keyword>
<name>S9W0X1_SCHCR</name>
<dbReference type="HOGENOM" id="CLU_432898_0_0_1"/>
<keyword evidence="9" id="KW-1185">Reference proteome</keyword>